<proteinExistence type="predicted"/>
<name>A0A5R9F9T7_9BACL</name>
<dbReference type="AlphaFoldDB" id="A0A5R9F9T7"/>
<dbReference type="RefSeq" id="WP_171016861.1">
    <property type="nucleotide sequence ID" value="NZ_SWLG01000010.1"/>
</dbReference>
<dbReference type="Proteomes" id="UP000308230">
    <property type="component" value="Unassembled WGS sequence"/>
</dbReference>
<protein>
    <submittedName>
        <fullName evidence="1">Uncharacterized protein</fullName>
    </submittedName>
</protein>
<accession>A0A5R9F9T7</accession>
<organism evidence="1 2">
    <name type="scientific">Exobacillus caeni</name>
    <dbReference type="NCBI Taxonomy" id="2574798"/>
    <lineage>
        <taxon>Bacteria</taxon>
        <taxon>Bacillati</taxon>
        <taxon>Bacillota</taxon>
        <taxon>Bacilli</taxon>
        <taxon>Bacillales</taxon>
        <taxon>Guptibacillaceae</taxon>
        <taxon>Exobacillus</taxon>
    </lineage>
</organism>
<sequence>MWCTVSVVLKMIGKYTGTSEFGTDEFIFYTEVNGKALRHPASGVFEDGDGIFTWILNRTIYSQVVEGDTVTINIKYRLIEDDPIYDDLEAISELTLTLPCSNFPISLEIDSDEVEGLDKVGFRTVFNIQIEPYTAPV</sequence>
<comment type="caution">
    <text evidence="1">The sequence shown here is derived from an EMBL/GenBank/DDBJ whole genome shotgun (WGS) entry which is preliminary data.</text>
</comment>
<gene>
    <name evidence="1" type="ORF">FCL54_14690</name>
</gene>
<keyword evidence="2" id="KW-1185">Reference proteome</keyword>
<reference evidence="1 2" key="1">
    <citation type="submission" date="2019-04" db="EMBL/GenBank/DDBJ databases">
        <title>Bacillus caeni sp. nov., a bacterium isolated from mangrove sediment.</title>
        <authorList>
            <person name="Huang H."/>
            <person name="Mo K."/>
            <person name="Hu Y."/>
        </authorList>
    </citation>
    <scope>NUCLEOTIDE SEQUENCE [LARGE SCALE GENOMIC DNA]</scope>
    <source>
        <strain evidence="1 2">HB172195</strain>
    </source>
</reference>
<dbReference type="EMBL" id="SWLG01000010">
    <property type="protein sequence ID" value="TLS36465.1"/>
    <property type="molecule type" value="Genomic_DNA"/>
</dbReference>
<evidence type="ECO:0000313" key="2">
    <source>
        <dbReference type="Proteomes" id="UP000308230"/>
    </source>
</evidence>
<evidence type="ECO:0000313" key="1">
    <source>
        <dbReference type="EMBL" id="TLS36465.1"/>
    </source>
</evidence>